<dbReference type="SMART" id="SM00382">
    <property type="entry name" value="AAA"/>
    <property type="match status" value="2"/>
</dbReference>
<organism evidence="5 6">
    <name type="scientific">Streptomyces litchfieldiae</name>
    <dbReference type="NCBI Taxonomy" id="3075543"/>
    <lineage>
        <taxon>Bacteria</taxon>
        <taxon>Bacillati</taxon>
        <taxon>Actinomycetota</taxon>
        <taxon>Actinomycetes</taxon>
        <taxon>Kitasatosporales</taxon>
        <taxon>Streptomycetaceae</taxon>
        <taxon>Streptomyces</taxon>
    </lineage>
</organism>
<proteinExistence type="predicted"/>
<keyword evidence="6" id="KW-1185">Reference proteome</keyword>
<dbReference type="InterPro" id="IPR027417">
    <property type="entry name" value="P-loop_NTPase"/>
</dbReference>
<dbReference type="Pfam" id="PF00005">
    <property type="entry name" value="ABC_tran"/>
    <property type="match status" value="2"/>
</dbReference>
<sequence>MSAQLVLKDVTKSYAGRLVLDHISLTVAPGSRVGIVGENGSGKSTLLRLIAGAAAPDDGTVTVAAPGGIGHLGQTLDLPNDHTVRGALDTALAELRAMERRLRELEAVLAAGDPAGDVLVAYGDLLNAFEARGGYEADARADKALHALGLGGLPADRRLGDLSGGERARLGLACLLTSAPELMLLDEPTNHLDAAALTWLEDRLRAHRGTVVAVSHDRTFLERVTTAVVEVADGAVTRYGDGYAGFLAGHAAARQRWEQAYADWCGQIEEAERYAATTAHRVAPGRAMKDGNKMAYDRSGGRVQNSVAGRVRQARERLRRLRRDPVPKPPEPLRFGGGFGTAGAPKGTLAELTEVRVGDRLRIADFGIAAGERLLITGSNGAGKSTFLRLLAGELAPDSGTVRRRGRAGWLPQDPAPGDPARSLLAAFAAGRAGCEEEHRERLLSLGLFHAEALDTRVGELSVGQRQRLALARLLTEETDLLLLDEPTNHLSPALVEELERALEAYSGALVVVSHDRALCGRFAGGRLRLEKGEPVR</sequence>
<dbReference type="Proteomes" id="UP001183246">
    <property type="component" value="Unassembled WGS sequence"/>
</dbReference>
<keyword evidence="1" id="KW-0677">Repeat</keyword>
<evidence type="ECO:0000256" key="1">
    <source>
        <dbReference type="ARBA" id="ARBA00022737"/>
    </source>
</evidence>
<dbReference type="PANTHER" id="PTHR19211:SF14">
    <property type="entry name" value="ATP-BINDING CASSETTE SUB-FAMILY F MEMBER 1"/>
    <property type="match status" value="1"/>
</dbReference>
<dbReference type="PANTHER" id="PTHR19211">
    <property type="entry name" value="ATP-BINDING TRANSPORT PROTEIN-RELATED"/>
    <property type="match status" value="1"/>
</dbReference>
<dbReference type="InterPro" id="IPR003593">
    <property type="entry name" value="AAA+_ATPase"/>
</dbReference>
<evidence type="ECO:0000256" key="3">
    <source>
        <dbReference type="ARBA" id="ARBA00022840"/>
    </source>
</evidence>
<dbReference type="EMBL" id="JAVREL010000005">
    <property type="protein sequence ID" value="MDT0343147.1"/>
    <property type="molecule type" value="Genomic_DNA"/>
</dbReference>
<reference evidence="6" key="1">
    <citation type="submission" date="2023-07" db="EMBL/GenBank/DDBJ databases">
        <title>30 novel species of actinomycetes from the DSMZ collection.</title>
        <authorList>
            <person name="Nouioui I."/>
        </authorList>
    </citation>
    <scope>NUCLEOTIDE SEQUENCE [LARGE SCALE GENOMIC DNA]</scope>
    <source>
        <strain evidence="6">DSM 44938</strain>
    </source>
</reference>
<dbReference type="InterPro" id="IPR017871">
    <property type="entry name" value="ABC_transporter-like_CS"/>
</dbReference>
<accession>A0ABU2MNE5</accession>
<feature type="domain" description="ABC transporter" evidence="4">
    <location>
        <begin position="333"/>
        <end position="536"/>
    </location>
</feature>
<dbReference type="SUPFAM" id="SSF52540">
    <property type="entry name" value="P-loop containing nucleoside triphosphate hydrolases"/>
    <property type="match status" value="2"/>
</dbReference>
<dbReference type="CDD" id="cd03221">
    <property type="entry name" value="ABCF_EF-3"/>
    <property type="match status" value="1"/>
</dbReference>
<dbReference type="GO" id="GO:0005524">
    <property type="term" value="F:ATP binding"/>
    <property type="evidence" value="ECO:0007669"/>
    <property type="project" value="UniProtKB-KW"/>
</dbReference>
<dbReference type="PROSITE" id="PS50893">
    <property type="entry name" value="ABC_TRANSPORTER_2"/>
    <property type="match status" value="2"/>
</dbReference>
<gene>
    <name evidence="5" type="ORF">RM590_11040</name>
</gene>
<dbReference type="Gene3D" id="3.40.50.300">
    <property type="entry name" value="P-loop containing nucleotide triphosphate hydrolases"/>
    <property type="match status" value="2"/>
</dbReference>
<keyword evidence="3 5" id="KW-0067">ATP-binding</keyword>
<feature type="domain" description="ABC transporter" evidence="4">
    <location>
        <begin position="5"/>
        <end position="258"/>
    </location>
</feature>
<protein>
    <submittedName>
        <fullName evidence="5">ABC-F family ATP-binding cassette domain-containing protein</fullName>
    </submittedName>
</protein>
<evidence type="ECO:0000313" key="5">
    <source>
        <dbReference type="EMBL" id="MDT0343147.1"/>
    </source>
</evidence>
<comment type="caution">
    <text evidence="5">The sequence shown here is derived from an EMBL/GenBank/DDBJ whole genome shotgun (WGS) entry which is preliminary data.</text>
</comment>
<dbReference type="RefSeq" id="WP_311704286.1">
    <property type="nucleotide sequence ID" value="NZ_JAVREL010000005.1"/>
</dbReference>
<dbReference type="PROSITE" id="PS00211">
    <property type="entry name" value="ABC_TRANSPORTER_1"/>
    <property type="match status" value="2"/>
</dbReference>
<evidence type="ECO:0000256" key="2">
    <source>
        <dbReference type="ARBA" id="ARBA00022741"/>
    </source>
</evidence>
<name>A0ABU2MNE5_9ACTN</name>
<evidence type="ECO:0000259" key="4">
    <source>
        <dbReference type="PROSITE" id="PS50893"/>
    </source>
</evidence>
<keyword evidence="2" id="KW-0547">Nucleotide-binding</keyword>
<dbReference type="InterPro" id="IPR050611">
    <property type="entry name" value="ABCF"/>
</dbReference>
<evidence type="ECO:0000313" key="6">
    <source>
        <dbReference type="Proteomes" id="UP001183246"/>
    </source>
</evidence>
<dbReference type="InterPro" id="IPR003439">
    <property type="entry name" value="ABC_transporter-like_ATP-bd"/>
</dbReference>
<dbReference type="NCBIfam" id="NF000355">
    <property type="entry name" value="ribo_prot_ABC_F"/>
    <property type="match status" value="1"/>
</dbReference>